<dbReference type="EMBL" id="CAJVPK010001691">
    <property type="protein sequence ID" value="CAG8595559.1"/>
    <property type="molecule type" value="Genomic_DNA"/>
</dbReference>
<evidence type="ECO:0000313" key="2">
    <source>
        <dbReference type="Proteomes" id="UP000789706"/>
    </source>
</evidence>
<reference evidence="1" key="1">
    <citation type="submission" date="2021-06" db="EMBL/GenBank/DDBJ databases">
        <authorList>
            <person name="Kallberg Y."/>
            <person name="Tangrot J."/>
            <person name="Rosling A."/>
        </authorList>
    </citation>
    <scope>NUCLEOTIDE SEQUENCE</scope>
    <source>
        <strain evidence="1">AZ414A</strain>
    </source>
</reference>
<dbReference type="InterPro" id="IPR036291">
    <property type="entry name" value="NAD(P)-bd_dom_sf"/>
</dbReference>
<organism evidence="1 2">
    <name type="scientific">Diversispora eburnea</name>
    <dbReference type="NCBI Taxonomy" id="1213867"/>
    <lineage>
        <taxon>Eukaryota</taxon>
        <taxon>Fungi</taxon>
        <taxon>Fungi incertae sedis</taxon>
        <taxon>Mucoromycota</taxon>
        <taxon>Glomeromycotina</taxon>
        <taxon>Glomeromycetes</taxon>
        <taxon>Diversisporales</taxon>
        <taxon>Diversisporaceae</taxon>
        <taxon>Diversispora</taxon>
    </lineage>
</organism>
<name>A0A9N9GA32_9GLOM</name>
<dbReference type="Gene3D" id="3.40.50.720">
    <property type="entry name" value="NAD(P)-binding Rossmann-like Domain"/>
    <property type="match status" value="1"/>
</dbReference>
<keyword evidence="2" id="KW-1185">Reference proteome</keyword>
<proteinExistence type="predicted"/>
<sequence>MSSFHSATTGKHAHHRIAVSSTDGWLGNVVARNFLLEAGKIVTIRCMAQDTKTRPIKQLEHLGGEIYKIDYDRTETIEDALHGCGYLVFLIEHDKDRVKEAKILAEAAKRKDVDNVIVISLEGSDEERSKTHSDFNEVERIFCETAKNPVVLRSAFIQQGGEINMTQRETDEFAPIHLDDLNTAICALMLQEGKLQPGLNKRHHHKSYTITGPETLNGKEISDIINKVVSKGEVEYRSVSRHNLEEYLRKLDERDDDCESDDEILTQRDAVYLIYRGLSLLHDSLADFFKGTQQTLESGKITFREGLNRIENAEFLLNEFVIENNEERRIVQNQLRNNQTDDNIPRQVSRNTLNQYLQRRGLCDEDQRNVRGHLIDGQEKGRRDVRNVRGLLFDSQLNGRNTRYVRRSQLFDSQLNGRGGQLFDIQRNSRDVEHQVKFERTVLEFVNDLKGVIERLKRIDLEKLEVLDNTNKAIMIGIIKEGIESIEVLERNLDVIPFLINTANNRRRYPKPFFPLKGKARATDDYNRITGKRASKIKTFFEDNANCFTPHRRQRDIDDQIRNNDTDLIVRGRSRASRL</sequence>
<dbReference type="AlphaFoldDB" id="A0A9N9GA32"/>
<dbReference type="PANTHER" id="PTHR43162:SF1">
    <property type="entry name" value="PRESTALK A DIFFERENTIATION PROTEIN A"/>
    <property type="match status" value="1"/>
</dbReference>
<protein>
    <submittedName>
        <fullName evidence="1">11575_t:CDS:1</fullName>
    </submittedName>
</protein>
<dbReference type="SUPFAM" id="SSF51735">
    <property type="entry name" value="NAD(P)-binding Rossmann-fold domains"/>
    <property type="match status" value="1"/>
</dbReference>
<accession>A0A9N9GA32</accession>
<dbReference type="Proteomes" id="UP000789706">
    <property type="component" value="Unassembled WGS sequence"/>
</dbReference>
<dbReference type="InterPro" id="IPR051604">
    <property type="entry name" value="Ergot_Alk_Oxidoreductase"/>
</dbReference>
<evidence type="ECO:0000313" key="1">
    <source>
        <dbReference type="EMBL" id="CAG8595559.1"/>
    </source>
</evidence>
<dbReference type="OrthoDB" id="10254221at2759"/>
<dbReference type="PANTHER" id="PTHR43162">
    <property type="match status" value="1"/>
</dbReference>
<gene>
    <name evidence="1" type="ORF">DEBURN_LOCUS9268</name>
</gene>
<comment type="caution">
    <text evidence="1">The sequence shown here is derived from an EMBL/GenBank/DDBJ whole genome shotgun (WGS) entry which is preliminary data.</text>
</comment>
<dbReference type="Gene3D" id="3.90.25.10">
    <property type="entry name" value="UDP-galactose 4-epimerase, domain 1"/>
    <property type="match status" value="1"/>
</dbReference>